<dbReference type="AlphaFoldDB" id="A0A401XKI9"/>
<name>A0A401XKI9_9FLAO</name>
<dbReference type="EMBL" id="BHZE01000008">
    <property type="protein sequence ID" value="GCD77546.1"/>
    <property type="molecule type" value="Genomic_DNA"/>
</dbReference>
<keyword evidence="1" id="KW-0732">Signal</keyword>
<sequence length="223" mass="25567">MRIFFAAVLSVIAYHAVNAQSANLPKFETGSRKKCFVYNPSAGDSLIYEVQTDAGETYLFKIFLKQYDPFDENSDQYCTVMDWISTSSKGGKGSIYVSCNALSDADKYVNFFFPGITMLKSNMSAIFLSRKSYHERSEQTIYIDQKPVTLFELFGNPAMDVTVRNKKKKYTLEAYKLVDNESFNYIDPSYASHHEIWVQANSRSPLIVYMKLPQFTLTLKEIK</sequence>
<organism evidence="2 3">
    <name type="scientific">Thermaurantimonas aggregans</name>
    <dbReference type="NCBI Taxonomy" id="2173829"/>
    <lineage>
        <taxon>Bacteria</taxon>
        <taxon>Pseudomonadati</taxon>
        <taxon>Bacteroidota</taxon>
        <taxon>Flavobacteriia</taxon>
        <taxon>Flavobacteriales</taxon>
        <taxon>Schleiferiaceae</taxon>
        <taxon>Thermaurantimonas</taxon>
    </lineage>
</organism>
<dbReference type="Proteomes" id="UP000286715">
    <property type="component" value="Unassembled WGS sequence"/>
</dbReference>
<comment type="caution">
    <text evidence="2">The sequence shown here is derived from an EMBL/GenBank/DDBJ whole genome shotgun (WGS) entry which is preliminary data.</text>
</comment>
<feature type="signal peptide" evidence="1">
    <location>
        <begin position="1"/>
        <end position="21"/>
    </location>
</feature>
<feature type="chain" id="PRO_5018972728" evidence="1">
    <location>
        <begin position="22"/>
        <end position="223"/>
    </location>
</feature>
<gene>
    <name evidence="2" type="ORF">JCM31826_10280</name>
</gene>
<evidence type="ECO:0000313" key="3">
    <source>
        <dbReference type="Proteomes" id="UP000286715"/>
    </source>
</evidence>
<dbReference type="RefSeq" id="WP_124397611.1">
    <property type="nucleotide sequence ID" value="NZ_BHZE01000008.1"/>
</dbReference>
<protein>
    <submittedName>
        <fullName evidence="2">Uncharacterized protein</fullName>
    </submittedName>
</protein>
<proteinExistence type="predicted"/>
<keyword evidence="3" id="KW-1185">Reference proteome</keyword>
<reference evidence="2 3" key="1">
    <citation type="submission" date="2018-11" db="EMBL/GenBank/DDBJ databases">
        <title>Schleiferia aggregans sp. nov., a moderately thermophilic heterotrophic bacterium isolated from microbial mats at a terrestrial hot spring.</title>
        <authorList>
            <person name="Iino T."/>
            <person name="Ohkuma M."/>
            <person name="Haruta S."/>
        </authorList>
    </citation>
    <scope>NUCLEOTIDE SEQUENCE [LARGE SCALE GENOMIC DNA]</scope>
    <source>
        <strain evidence="2 3">LA</strain>
    </source>
</reference>
<evidence type="ECO:0000256" key="1">
    <source>
        <dbReference type="SAM" id="SignalP"/>
    </source>
</evidence>
<accession>A0A401XKI9</accession>
<evidence type="ECO:0000313" key="2">
    <source>
        <dbReference type="EMBL" id="GCD77546.1"/>
    </source>
</evidence>